<organism evidence="1 2">
    <name type="scientific">Acinetobacter variabilis</name>
    <dbReference type="NCBI Taxonomy" id="70346"/>
    <lineage>
        <taxon>Bacteria</taxon>
        <taxon>Pseudomonadati</taxon>
        <taxon>Pseudomonadota</taxon>
        <taxon>Gammaproteobacteria</taxon>
        <taxon>Moraxellales</taxon>
        <taxon>Moraxellaceae</taxon>
        <taxon>Acinetobacter</taxon>
    </lineage>
</organism>
<dbReference type="Proteomes" id="UP000013070">
    <property type="component" value="Unassembled WGS sequence"/>
</dbReference>
<proteinExistence type="predicted"/>
<evidence type="ECO:0000313" key="1">
    <source>
        <dbReference type="EMBL" id="ENU98834.1"/>
    </source>
</evidence>
<dbReference type="HOGENOM" id="CLU_217791_0_0_6"/>
<dbReference type="AlphaFoldDB" id="N8WV95"/>
<gene>
    <name evidence="1" type="ORF">F969_02362</name>
</gene>
<dbReference type="EMBL" id="APPE01000061">
    <property type="protein sequence ID" value="ENU98834.1"/>
    <property type="molecule type" value="Genomic_DNA"/>
</dbReference>
<accession>N8WV95</accession>
<keyword evidence="2" id="KW-1185">Reference proteome</keyword>
<comment type="caution">
    <text evidence="1">The sequence shown here is derived from an EMBL/GenBank/DDBJ whole genome shotgun (WGS) entry which is preliminary data.</text>
</comment>
<dbReference type="eggNOG" id="ENOG5032P87">
    <property type="taxonomic scope" value="Bacteria"/>
</dbReference>
<protein>
    <submittedName>
        <fullName evidence="1">Uncharacterized protein</fullName>
    </submittedName>
</protein>
<name>N8WV95_9GAMM</name>
<evidence type="ECO:0000313" key="2">
    <source>
        <dbReference type="Proteomes" id="UP000013070"/>
    </source>
</evidence>
<sequence length="36" mass="4449">MLRLLKKIFCLHIYEYQQMEEIGADWECRKCGTQRD</sequence>
<reference evidence="1 2" key="1">
    <citation type="submission" date="2013-02" db="EMBL/GenBank/DDBJ databases">
        <title>The Genome Sequence of Acinetobacter sp. NIPH 899.</title>
        <authorList>
            <consortium name="The Broad Institute Genome Sequencing Platform"/>
            <consortium name="The Broad Institute Genome Sequencing Center for Infectious Disease"/>
            <person name="Cerqueira G."/>
            <person name="Feldgarden M."/>
            <person name="Courvalin P."/>
            <person name="Perichon B."/>
            <person name="Grillot-Courvalin C."/>
            <person name="Clermont D."/>
            <person name="Rocha E."/>
            <person name="Yoon E.-J."/>
            <person name="Nemec A."/>
            <person name="Walker B."/>
            <person name="Young S.K."/>
            <person name="Zeng Q."/>
            <person name="Gargeya S."/>
            <person name="Fitzgerald M."/>
            <person name="Haas B."/>
            <person name="Abouelleil A."/>
            <person name="Alvarado L."/>
            <person name="Arachchi H.M."/>
            <person name="Berlin A.M."/>
            <person name="Chapman S.B."/>
            <person name="Dewar J."/>
            <person name="Goldberg J."/>
            <person name="Griggs A."/>
            <person name="Gujja S."/>
            <person name="Hansen M."/>
            <person name="Howarth C."/>
            <person name="Imamovic A."/>
            <person name="Larimer J."/>
            <person name="McCowan C."/>
            <person name="Murphy C."/>
            <person name="Neiman D."/>
            <person name="Pearson M."/>
            <person name="Priest M."/>
            <person name="Roberts A."/>
            <person name="Saif S."/>
            <person name="Shea T."/>
            <person name="Sisk P."/>
            <person name="Sykes S."/>
            <person name="Wortman J."/>
            <person name="Nusbaum C."/>
            <person name="Birren B."/>
        </authorList>
    </citation>
    <scope>NUCLEOTIDE SEQUENCE [LARGE SCALE GENOMIC DNA]</scope>
    <source>
        <strain evidence="1 2">NIPH 899</strain>
    </source>
</reference>